<proteinExistence type="inferred from homology"/>
<keyword evidence="1 3" id="KW-0328">Glycosyltransferase</keyword>
<accession>A0AAN7NZJ9</accession>
<protein>
    <recommendedName>
        <fullName evidence="3">Alpha-1,3/1,6-mannosyltransferase ALG2</fullName>
        <ecNumber evidence="3">2.4.1.132</ecNumber>
        <ecNumber evidence="3">2.4.1.257</ecNumber>
    </recommendedName>
    <alternativeName>
        <fullName evidence="3">GDP-Man:Man(1)GlcNAc(2)-PP-Dol alpha-1,3-mannosyltransferase</fullName>
    </alternativeName>
</protein>
<dbReference type="Proteomes" id="UP001353858">
    <property type="component" value="Unassembled WGS sequence"/>
</dbReference>
<dbReference type="EC" id="2.4.1.132" evidence="3"/>
<dbReference type="SUPFAM" id="SSF53756">
    <property type="entry name" value="UDP-Glycosyltransferase/glycogen phosphorylase"/>
    <property type="match status" value="1"/>
</dbReference>
<evidence type="ECO:0000256" key="3">
    <source>
        <dbReference type="RuleBase" id="RU367136"/>
    </source>
</evidence>
<feature type="domain" description="Glycosyl transferase family 1" evidence="4">
    <location>
        <begin position="222"/>
        <end position="372"/>
    </location>
</feature>
<evidence type="ECO:0000313" key="6">
    <source>
        <dbReference type="Proteomes" id="UP001353858"/>
    </source>
</evidence>
<comment type="catalytic activity">
    <reaction evidence="3">
        <text>an alpha-D-Man-(1-&gt;3)-beta-D-Man-(1-&gt;4)-beta-D-GlcNAc-(1-&gt;4)-alpha-D-GlcNAc-diphospho-di-trans,poly-cis-dolichol + GDP-alpha-D-mannose = an alpha-D-Man-(1-&gt;3)-[alpha-D-Man-(1-&gt;6)]-beta-D-Man-(1-&gt;4)-beta-D-GlcNAc-(1-&gt;4)-alpha-D-GlcNAc-diphospho-di-trans,poly-cis-dolichol + GDP + H(+)</text>
        <dbReference type="Rhea" id="RHEA:29519"/>
        <dbReference type="Rhea" id="RHEA-COMP:19513"/>
        <dbReference type="Rhea" id="RHEA-COMP:19515"/>
        <dbReference type="ChEBI" id="CHEBI:15378"/>
        <dbReference type="ChEBI" id="CHEBI:57527"/>
        <dbReference type="ChEBI" id="CHEBI:58189"/>
        <dbReference type="ChEBI" id="CHEBI:132510"/>
        <dbReference type="ChEBI" id="CHEBI:132511"/>
        <dbReference type="EC" id="2.4.1.257"/>
    </reaction>
    <physiologicalReaction direction="left-to-right" evidence="3">
        <dbReference type="Rhea" id="RHEA:29520"/>
    </physiologicalReaction>
</comment>
<keyword evidence="6" id="KW-1185">Reference proteome</keyword>
<dbReference type="EC" id="2.4.1.257" evidence="3"/>
<comment type="catalytic activity">
    <reaction evidence="3">
        <text>a beta-D-Man-(1-&gt;4)-beta-D-GlcNAc-(1-&gt;4)-alpha-D-GlcNAc-diphospho-di-trans,poly-cis-dolichol + GDP-alpha-D-mannose = an alpha-D-Man-(1-&gt;3)-beta-D-Man-(1-&gt;4)-beta-D-GlcNAc-(1-&gt;4)-alpha-D-GlcNAc-diphospho-di-trans,poly-cis-dolichol + GDP + H(+)</text>
        <dbReference type="Rhea" id="RHEA:29515"/>
        <dbReference type="Rhea" id="RHEA-COMP:19511"/>
        <dbReference type="Rhea" id="RHEA-COMP:19513"/>
        <dbReference type="ChEBI" id="CHEBI:15378"/>
        <dbReference type="ChEBI" id="CHEBI:57527"/>
        <dbReference type="ChEBI" id="CHEBI:58189"/>
        <dbReference type="ChEBI" id="CHEBI:58472"/>
        <dbReference type="ChEBI" id="CHEBI:132510"/>
        <dbReference type="EC" id="2.4.1.132"/>
    </reaction>
    <physiologicalReaction direction="left-to-right" evidence="3">
        <dbReference type="Rhea" id="RHEA:29516"/>
    </physiologicalReaction>
</comment>
<keyword evidence="2 3" id="KW-0808">Transferase</keyword>
<dbReference type="Pfam" id="PF00534">
    <property type="entry name" value="Glycos_transf_1"/>
    <property type="match status" value="1"/>
</dbReference>
<comment type="caution">
    <text evidence="5">The sequence shown here is derived from an EMBL/GenBank/DDBJ whole genome shotgun (WGS) entry which is preliminary data.</text>
</comment>
<organism evidence="5 6">
    <name type="scientific">Aquatica leii</name>
    <dbReference type="NCBI Taxonomy" id="1421715"/>
    <lineage>
        <taxon>Eukaryota</taxon>
        <taxon>Metazoa</taxon>
        <taxon>Ecdysozoa</taxon>
        <taxon>Arthropoda</taxon>
        <taxon>Hexapoda</taxon>
        <taxon>Insecta</taxon>
        <taxon>Pterygota</taxon>
        <taxon>Neoptera</taxon>
        <taxon>Endopterygota</taxon>
        <taxon>Coleoptera</taxon>
        <taxon>Polyphaga</taxon>
        <taxon>Elateriformia</taxon>
        <taxon>Elateroidea</taxon>
        <taxon>Lampyridae</taxon>
        <taxon>Luciolinae</taxon>
        <taxon>Aquatica</taxon>
    </lineage>
</organism>
<reference evidence="6" key="1">
    <citation type="submission" date="2023-01" db="EMBL/GenBank/DDBJ databases">
        <title>Key to firefly adult light organ development and bioluminescence: homeobox transcription factors regulate luciferase expression and transportation to peroxisome.</title>
        <authorList>
            <person name="Fu X."/>
        </authorList>
    </citation>
    <scope>NUCLEOTIDE SEQUENCE [LARGE SCALE GENOMIC DNA]</scope>
</reference>
<dbReference type="PANTHER" id="PTHR45918">
    <property type="entry name" value="ALPHA-1,3/1,6-MANNOSYLTRANSFERASE ALG2"/>
    <property type="match status" value="1"/>
</dbReference>
<dbReference type="EMBL" id="JARPUR010000007">
    <property type="protein sequence ID" value="KAK4872396.1"/>
    <property type="molecule type" value="Genomic_DNA"/>
</dbReference>
<comment type="pathway">
    <text evidence="3">Protein modification; protein glycosylation.</text>
</comment>
<dbReference type="Gene3D" id="3.40.50.2000">
    <property type="entry name" value="Glycogen Phosphorylase B"/>
    <property type="match status" value="1"/>
</dbReference>
<comment type="subcellular location">
    <subcellularLocation>
        <location evidence="3">Endoplasmic reticulum membrane</location>
        <topology evidence="3">Single-pass membrane protein</topology>
    </subcellularLocation>
</comment>
<name>A0AAN7NZJ9_9COLE</name>
<dbReference type="GO" id="GO:0005789">
    <property type="term" value="C:endoplasmic reticulum membrane"/>
    <property type="evidence" value="ECO:0007669"/>
    <property type="project" value="UniProtKB-SubCell"/>
</dbReference>
<sequence>MIEDYSRNSFFTHHDVNYHVVLLHQKFQKKPEDNYIIDVALALKEFHQVTIYTTRFDEKETFESALPLRDCVKQAGSWIPNSLCGLFKKLFAVYKSMWLSLQLLIKPPEPRPTIVILDTSTIVLYFLHCFTNYKLFYIHHFPHLRCVDSYYNNMVVIPDLITIKTIGYADEIILQTKPLQEVFERSFPKVKNVNVLTPSYGTGSWNDKTIDVRRIVPDLPITHKLFVAFGDFKKRSNFMLILDALEEVIGFATKSIKEEIHVIFAGNYTSDCFTYYDQLIQKSKSKPFASHVSFLKQLPTVHKKTLIEASTAVIHMVNYDLYPGPIIAAMSLAKPIIAVRNGFAETVLTHRISAIFVDPEPRKLAAVMYKIVNVATLQSFLGNMAEGLYINEYSYKIFCDKINGLCVKHVT</sequence>
<gene>
    <name evidence="5" type="ORF">RN001_014425</name>
</gene>
<comment type="function">
    <text evidence="3">Mannosylates Man(2)GlcNAc(2)-dolichol diphosphate and Man(1)GlcNAc(2)-dolichol diphosphate to form Man(3)GlcNAc(2)-dolichol diphosphate.</text>
</comment>
<evidence type="ECO:0000259" key="4">
    <source>
        <dbReference type="Pfam" id="PF00534"/>
    </source>
</evidence>
<evidence type="ECO:0000256" key="2">
    <source>
        <dbReference type="ARBA" id="ARBA00022679"/>
    </source>
</evidence>
<dbReference type="InterPro" id="IPR027054">
    <property type="entry name" value="ALG2"/>
</dbReference>
<dbReference type="GO" id="GO:0102704">
    <property type="term" value="F:GDP-Man:Man(2)GlcNAc(2)-PP-Dol alpha-1,6-mannosyltransferase activity"/>
    <property type="evidence" value="ECO:0007669"/>
    <property type="project" value="UniProtKB-UniRule"/>
</dbReference>
<evidence type="ECO:0000256" key="1">
    <source>
        <dbReference type="ARBA" id="ARBA00022676"/>
    </source>
</evidence>
<evidence type="ECO:0000313" key="5">
    <source>
        <dbReference type="EMBL" id="KAK4872396.1"/>
    </source>
</evidence>
<dbReference type="InterPro" id="IPR001296">
    <property type="entry name" value="Glyco_trans_1"/>
</dbReference>
<dbReference type="GO" id="GO:0004378">
    <property type="term" value="F:GDP-Man:Man(1)GlcNAc(2)-PP-Dol alpha-1,3-mannosyltransferase activity"/>
    <property type="evidence" value="ECO:0007669"/>
    <property type="project" value="UniProtKB-UniRule"/>
</dbReference>
<dbReference type="PANTHER" id="PTHR45918:SF1">
    <property type="entry name" value="ALPHA-1,3_1,6-MANNOSYLTRANSFERASE ALG2"/>
    <property type="match status" value="1"/>
</dbReference>
<dbReference type="AlphaFoldDB" id="A0AAN7NZJ9"/>
<comment type="similarity">
    <text evidence="3">Belongs to the glycosyltransferase group 1 family.</text>
</comment>